<name>A0A4U7KWK6_9BASI</name>
<proteinExistence type="predicted"/>
<evidence type="ECO:0000256" key="1">
    <source>
        <dbReference type="SAM" id="MobiDB-lite"/>
    </source>
</evidence>
<comment type="caution">
    <text evidence="3">The sequence shown here is derived from an EMBL/GenBank/DDBJ whole genome shotgun (WGS) entry which is preliminary data.</text>
</comment>
<evidence type="ECO:0000313" key="3">
    <source>
        <dbReference type="EMBL" id="TKY89013.1"/>
    </source>
</evidence>
<organism evidence="3 4">
    <name type="scientific">Sporisorium graminicola</name>
    <dbReference type="NCBI Taxonomy" id="280036"/>
    <lineage>
        <taxon>Eukaryota</taxon>
        <taxon>Fungi</taxon>
        <taxon>Dikarya</taxon>
        <taxon>Basidiomycota</taxon>
        <taxon>Ustilaginomycotina</taxon>
        <taxon>Ustilaginomycetes</taxon>
        <taxon>Ustilaginales</taxon>
        <taxon>Ustilaginaceae</taxon>
        <taxon>Sporisorium</taxon>
    </lineage>
</organism>
<dbReference type="GeneID" id="40725149"/>
<keyword evidence="2" id="KW-0812">Transmembrane</keyword>
<feature type="transmembrane region" description="Helical" evidence="2">
    <location>
        <begin position="33"/>
        <end position="58"/>
    </location>
</feature>
<feature type="region of interest" description="Disordered" evidence="1">
    <location>
        <begin position="381"/>
        <end position="402"/>
    </location>
</feature>
<dbReference type="EMBL" id="SRRM01000006">
    <property type="protein sequence ID" value="TKY89013.1"/>
    <property type="molecule type" value="Genomic_DNA"/>
</dbReference>
<protein>
    <submittedName>
        <fullName evidence="3">Uncharacterized protein</fullName>
    </submittedName>
</protein>
<accession>A0A4U7KWK6</accession>
<feature type="region of interest" description="Disordered" evidence="1">
    <location>
        <begin position="1"/>
        <end position="22"/>
    </location>
</feature>
<reference evidence="3 4" key="1">
    <citation type="submission" date="2019-05" db="EMBL/GenBank/DDBJ databases">
        <title>Sporisorium graminicola CBS 10092 draft sequencing and annotation.</title>
        <authorList>
            <person name="Solano-Gonzalez S."/>
            <person name="Caddick M.X."/>
            <person name="Darby A."/>
        </authorList>
    </citation>
    <scope>NUCLEOTIDE SEQUENCE [LARGE SCALE GENOMIC DNA]</scope>
    <source>
        <strain evidence="3 4">CBS 10092</strain>
    </source>
</reference>
<dbReference type="AlphaFoldDB" id="A0A4U7KWK6"/>
<feature type="transmembrane region" description="Helical" evidence="2">
    <location>
        <begin position="579"/>
        <end position="598"/>
    </location>
</feature>
<dbReference type="Proteomes" id="UP000306050">
    <property type="component" value="Chromosome SGRAM_13"/>
</dbReference>
<dbReference type="OrthoDB" id="2548253at2759"/>
<gene>
    <name evidence="3" type="ORF">EX895_002254</name>
</gene>
<dbReference type="KEGG" id="sgra:EX895_002254"/>
<feature type="transmembrane region" description="Helical" evidence="2">
    <location>
        <begin position="610"/>
        <end position="635"/>
    </location>
</feature>
<feature type="transmembrane region" description="Helical" evidence="2">
    <location>
        <begin position="675"/>
        <end position="693"/>
    </location>
</feature>
<sequence>MNSPKEQEVFHPSSVPVNRAKKQREGRKRSCQCCFYVATVLFALLGAVVVLGGGYLIAKLTLGFLFPLRDLALPHKHTQPFNASQLHPLINSQSTFDIHATVLEDVTDLLARGEKLPDDQLWQTYEQTLNTRDTKGVQSNFTRTDVVVWSGKVIEGATIDSKIHTSIPLRIPVQPLYTNKLGRSSLRAIFSVSIPDEQAKTLGTFFNVSYILSDRAPILPKRSNYAHWPTDLNTALIDAGISTSLLELVPSPFYRTDSEGSPVERTIDNRSHISPFFDRHPRNLHFLQASSDQVNQAAEGRLPEYRNGDARILIPHFRTRSRVGLVKSKDAFVYDDAMLHQFEGKHRLMRTCNNLDSAECERPYWKHAFESLFTFTRADSEDHVDDKDTGRTQPDVSAAAASAVDSKKEQKAHFYGPVLTQVSTPAASQFLRRIPQRAPTIDGAHEPQIVRTNASAACAIPAASLDASRQYFEFDWQIYFSSHTLRRVLLAESSFPTIVWSPPLPLGPGEEGDREIAANSVPTEAATHMVGRLLTGDRLHSKDHPTPLVIGSTMAVIWHFFFDEILLIWFWYTRRTSTGLWIEAQWTWIVIVMLKFAVELADYVTAGQEGSIILLLYSGSPLIHVIFMVTTLLHLKRPADYTGFWSNPLAFRRRRLTRREVKSINLAKSIDKRPFYVLSAALVLICLGNEYWISILNPAERCVLGDTDVKVSLALSRRMFQEATQALTRALLQTQLLAQAYFNNRSSTFTGCFRISAIGTAALASFEMLVECLALFSSWADQRHTSPIRLYDFVELALLIPFAYQAVRYKGVPQVEVEDEDEE</sequence>
<keyword evidence="2" id="KW-1133">Transmembrane helix</keyword>
<feature type="transmembrane region" description="Helical" evidence="2">
    <location>
        <begin position="548"/>
        <end position="572"/>
    </location>
</feature>
<evidence type="ECO:0000313" key="4">
    <source>
        <dbReference type="Proteomes" id="UP000306050"/>
    </source>
</evidence>
<keyword evidence="4" id="KW-1185">Reference proteome</keyword>
<keyword evidence="2" id="KW-0472">Membrane</keyword>
<feature type="compositionally biased region" description="Basic and acidic residues" evidence="1">
    <location>
        <begin position="381"/>
        <end position="390"/>
    </location>
</feature>
<dbReference type="RefSeq" id="XP_029740998.1">
    <property type="nucleotide sequence ID" value="XM_029882853.1"/>
</dbReference>
<evidence type="ECO:0000256" key="2">
    <source>
        <dbReference type="SAM" id="Phobius"/>
    </source>
</evidence>